<gene>
    <name evidence="1" type="ORF">AMATHDRAFT_69295</name>
</gene>
<dbReference type="Gene3D" id="1.20.1280.50">
    <property type="match status" value="1"/>
</dbReference>
<dbReference type="Gene3D" id="3.80.10.10">
    <property type="entry name" value="Ribonuclease Inhibitor"/>
    <property type="match status" value="1"/>
</dbReference>
<dbReference type="AlphaFoldDB" id="A0A2A9NFX3"/>
<protein>
    <submittedName>
        <fullName evidence="1">Uncharacterized protein</fullName>
    </submittedName>
</protein>
<evidence type="ECO:0000313" key="2">
    <source>
        <dbReference type="Proteomes" id="UP000242287"/>
    </source>
</evidence>
<sequence>MSDKAPCENHYAVQQNRPPCVELPEDVLYEIFSLCACHVELPLFRKPFALALSHVCSSWRRAALATAELWNDVVMGFNLGKEPQIKWWLSYASRWPMSMRILGFPSDDELKHMIHSIFLRYRLRKLALRMSVIQLGMFFSEVTNETLEELELRCDNTSIRKFTPPLRSDGGPFPHLTSLHLKVILYTLDMRWFHHLTWNYLRHLTIEMRIPLSSLLQCLKQAPKLDSLEVVVAIDVDHHRPAEEIVLRQLSLLKLQFYGCETFDASSVLRHLIHPNLRILLLQGFEIQWNPRTFPDLLPPSNFNNLRRLNIQRYLRGAIPLDTVLKNVPQLRELLFPPVPSVNKKTLVGILTSELGPYLTLVGVLHCYFSPRQLLFLVKEHVRITDRTSQYTTAPIKRVIVRFVPNCRPGRECFTAFKELGIELKRY</sequence>
<dbReference type="SUPFAM" id="SSF52047">
    <property type="entry name" value="RNI-like"/>
    <property type="match status" value="1"/>
</dbReference>
<reference evidence="1 2" key="1">
    <citation type="submission" date="2014-02" db="EMBL/GenBank/DDBJ databases">
        <title>Transposable element dynamics among asymbiotic and ectomycorrhizal Amanita fungi.</title>
        <authorList>
            <consortium name="DOE Joint Genome Institute"/>
            <person name="Hess J."/>
            <person name="Skrede I."/>
            <person name="Wolfe B."/>
            <person name="LaButti K."/>
            <person name="Ohm R.A."/>
            <person name="Grigoriev I.V."/>
            <person name="Pringle A."/>
        </authorList>
    </citation>
    <scope>NUCLEOTIDE SEQUENCE [LARGE SCALE GENOMIC DNA]</scope>
    <source>
        <strain evidence="1 2">SKay4041</strain>
    </source>
</reference>
<accession>A0A2A9NFX3</accession>
<dbReference type="OrthoDB" id="3020879at2759"/>
<keyword evidence="2" id="KW-1185">Reference proteome</keyword>
<evidence type="ECO:0000313" key="1">
    <source>
        <dbReference type="EMBL" id="PFH46666.1"/>
    </source>
</evidence>
<dbReference type="Proteomes" id="UP000242287">
    <property type="component" value="Unassembled WGS sequence"/>
</dbReference>
<proteinExistence type="predicted"/>
<dbReference type="InterPro" id="IPR032675">
    <property type="entry name" value="LRR_dom_sf"/>
</dbReference>
<organism evidence="1 2">
    <name type="scientific">Amanita thiersii Skay4041</name>
    <dbReference type="NCBI Taxonomy" id="703135"/>
    <lineage>
        <taxon>Eukaryota</taxon>
        <taxon>Fungi</taxon>
        <taxon>Dikarya</taxon>
        <taxon>Basidiomycota</taxon>
        <taxon>Agaricomycotina</taxon>
        <taxon>Agaricomycetes</taxon>
        <taxon>Agaricomycetidae</taxon>
        <taxon>Agaricales</taxon>
        <taxon>Pluteineae</taxon>
        <taxon>Amanitaceae</taxon>
        <taxon>Amanita</taxon>
    </lineage>
</organism>
<name>A0A2A9NFX3_9AGAR</name>
<dbReference type="EMBL" id="KZ302169">
    <property type="protein sequence ID" value="PFH46666.1"/>
    <property type="molecule type" value="Genomic_DNA"/>
</dbReference>